<evidence type="ECO:0000256" key="2">
    <source>
        <dbReference type="ARBA" id="ARBA00022483"/>
    </source>
</evidence>
<evidence type="ECO:0000313" key="6">
    <source>
        <dbReference type="EMBL" id="KAF5323385.1"/>
    </source>
</evidence>
<dbReference type="SUPFAM" id="SSF50978">
    <property type="entry name" value="WD40 repeat-like"/>
    <property type="match status" value="1"/>
</dbReference>
<comment type="similarity">
    <text evidence="1">Belongs to the WD repeat L(2)GL family.</text>
</comment>
<feature type="domain" description="Lethal giant larvae (Lgl)-like C-terminal" evidence="5">
    <location>
        <begin position="616"/>
        <end position="1005"/>
    </location>
</feature>
<dbReference type="GO" id="GO:0005096">
    <property type="term" value="F:GTPase activator activity"/>
    <property type="evidence" value="ECO:0007669"/>
    <property type="project" value="TreeGrafter"/>
</dbReference>
<dbReference type="Pfam" id="PF08596">
    <property type="entry name" value="Lgl_C"/>
    <property type="match status" value="1"/>
</dbReference>
<dbReference type="PANTHER" id="PTHR10241">
    <property type="entry name" value="LETHAL 2 GIANT LARVAE PROTEIN"/>
    <property type="match status" value="1"/>
</dbReference>
<evidence type="ECO:0000256" key="1">
    <source>
        <dbReference type="ARBA" id="ARBA00008070"/>
    </source>
</evidence>
<dbReference type="InterPro" id="IPR013905">
    <property type="entry name" value="Lgl_C_dom"/>
</dbReference>
<dbReference type="Proteomes" id="UP000541558">
    <property type="component" value="Unassembled WGS sequence"/>
</dbReference>
<dbReference type="AlphaFoldDB" id="A0A8H5BHJ0"/>
<dbReference type="PROSITE" id="PS50082">
    <property type="entry name" value="WD_REPEATS_2"/>
    <property type="match status" value="1"/>
</dbReference>
<accession>A0A8H5BHJ0</accession>
<dbReference type="GO" id="GO:0005886">
    <property type="term" value="C:plasma membrane"/>
    <property type="evidence" value="ECO:0007669"/>
    <property type="project" value="TreeGrafter"/>
</dbReference>
<sequence>MFAKHQHPEFLELSNDLQDESDWVIGCLRTFDVPLNITAFAVEPVSKLLAIGTSSGSIYIHGGPGVDVKVNTPVSVGVKFLAFCLPAKKMVCLDVNNQLHVWDLSTFGNPEYRASARYDPVNSIHVPSSSCHVFLALQSGEVKTYDLVCRRRSQYTIPNLWKLYQKSMRASGVPAMVEQSSAFDPCIDQVIHPRDMNQIFLAYAGGVILSNITEAPCGRLSSFCRLEHQAAAATGPRQDILTHRQPFVTCISVHPSGHFFAVGHVDGSIAFWAVEDDSAPLTVFTFDEDNVHLVNSAKLEEQLESHGRGTQPVSIREPIFKLAWSGYPNSTDPRGGETTLTVLGGLDAIRGGNVTVLWFPAFQPTEPPAGDKLEPGVLHPFFRNAMVDSVTPIDLAEYDLEGEIQDFLLIPKEHPHYAGTFNPYSIVFLVANKDNDRVTRAYSFPPSRTIMLGKKDNPAEATTKSPLSPEFEDPQSVFPYHEHGLPFQLTASGLGLTNGRLVTVDNTPYERIGIVGKTASPGDSVVLLEGGKAFADQIKHDEIRLTKYQPRRLMITQTRDLRVLFFDVSAQLLVGNDQEPLEGRFPGPLPGLSVELHSVWNELLARGKRSGSGPRAIQAVHLASEALEVASVLDTGDVVVHRRESRASSSTGMQSSDITLLHSAPTDINSNMVPYFALEGEGTVEACSISDVGFLAVSYSNGSVAIVDMRGPSIIHQSSPSKKDKHLSLNNLHIHNSVDVANALTWTISCLENDIALRVRLLISRHSGSLEVLTLVPSGTPATWGVEKEPTIIRGVSEPLPEGSFVLDSKSGSQRGATGSLFASALDHQSSSSPSLLVTVGAKGARAYANITGERIGKADWGVRAGNALAAQVVKRMASRALVVVTDKEETLAYSLPWLELITRFPVLPLERGLISIDDSGDFLSFSPSITSGTIGRVSYNTFFDIRRAYGLPDVNFGLQPCKEAQPQPVYMGPPSLVGTWLTFSQTMTGEQLDNLLGGPDRPLPQAQPRPGLAPAGGSYGSGIAGSASSAAATIAASAASAQTSFYNKISSALSERGQMLGGLEESFNSLEEGSRNMAAQAKRLAAQQTAKSWFGF</sequence>
<dbReference type="InterPro" id="IPR001680">
    <property type="entry name" value="WD40_rpt"/>
</dbReference>
<feature type="region of interest" description="Disordered" evidence="4">
    <location>
        <begin position="992"/>
        <end position="1018"/>
    </location>
</feature>
<evidence type="ECO:0000259" key="5">
    <source>
        <dbReference type="Pfam" id="PF08596"/>
    </source>
</evidence>
<dbReference type="InterPro" id="IPR015943">
    <property type="entry name" value="WD40/YVTN_repeat-like_dom_sf"/>
</dbReference>
<dbReference type="Gene3D" id="2.130.10.10">
    <property type="entry name" value="YVTN repeat-like/Quinoprotein amine dehydrogenase"/>
    <property type="match status" value="2"/>
</dbReference>
<organism evidence="6 7">
    <name type="scientific">Ephemerocybe angulata</name>
    <dbReference type="NCBI Taxonomy" id="980116"/>
    <lineage>
        <taxon>Eukaryota</taxon>
        <taxon>Fungi</taxon>
        <taxon>Dikarya</taxon>
        <taxon>Basidiomycota</taxon>
        <taxon>Agaricomycotina</taxon>
        <taxon>Agaricomycetes</taxon>
        <taxon>Agaricomycetidae</taxon>
        <taxon>Agaricales</taxon>
        <taxon>Agaricineae</taxon>
        <taxon>Psathyrellaceae</taxon>
        <taxon>Ephemerocybe</taxon>
    </lineage>
</organism>
<dbReference type="InterPro" id="IPR011044">
    <property type="entry name" value="Quino_amine_DH_bsu"/>
</dbReference>
<feature type="repeat" description="WD" evidence="3">
    <location>
        <begin position="241"/>
        <end position="282"/>
    </location>
</feature>
<reference evidence="6 7" key="1">
    <citation type="journal article" date="2020" name="ISME J.">
        <title>Uncovering the hidden diversity of litter-decomposition mechanisms in mushroom-forming fungi.</title>
        <authorList>
            <person name="Floudas D."/>
            <person name="Bentzer J."/>
            <person name="Ahren D."/>
            <person name="Johansson T."/>
            <person name="Persson P."/>
            <person name="Tunlid A."/>
        </authorList>
    </citation>
    <scope>NUCLEOTIDE SEQUENCE [LARGE SCALE GENOMIC DNA]</scope>
    <source>
        <strain evidence="6 7">CBS 175.51</strain>
    </source>
</reference>
<dbReference type="GO" id="GO:0005737">
    <property type="term" value="C:cytoplasm"/>
    <property type="evidence" value="ECO:0007669"/>
    <property type="project" value="TreeGrafter"/>
</dbReference>
<dbReference type="EMBL" id="JAACJK010000166">
    <property type="protein sequence ID" value="KAF5323385.1"/>
    <property type="molecule type" value="Genomic_DNA"/>
</dbReference>
<keyword evidence="2" id="KW-0268">Exocytosis</keyword>
<dbReference type="OrthoDB" id="19944at2759"/>
<dbReference type="GO" id="GO:0019905">
    <property type="term" value="F:syntaxin binding"/>
    <property type="evidence" value="ECO:0007669"/>
    <property type="project" value="TreeGrafter"/>
</dbReference>
<dbReference type="PANTHER" id="PTHR10241:SF25">
    <property type="entry name" value="TOMOSYN, ISOFORM C"/>
    <property type="match status" value="1"/>
</dbReference>
<dbReference type="GO" id="GO:0045159">
    <property type="term" value="F:myosin II binding"/>
    <property type="evidence" value="ECO:0007669"/>
    <property type="project" value="TreeGrafter"/>
</dbReference>
<evidence type="ECO:0000313" key="7">
    <source>
        <dbReference type="Proteomes" id="UP000541558"/>
    </source>
</evidence>
<dbReference type="SUPFAM" id="SSF50969">
    <property type="entry name" value="YVTN repeat-like/Quinoprotein amine dehydrogenase"/>
    <property type="match status" value="1"/>
</dbReference>
<proteinExistence type="inferred from homology"/>
<keyword evidence="3" id="KW-0853">WD repeat</keyword>
<evidence type="ECO:0000256" key="4">
    <source>
        <dbReference type="SAM" id="MobiDB-lite"/>
    </source>
</evidence>
<dbReference type="CDD" id="cd15873">
    <property type="entry name" value="R-SNARE_STXBP5_6"/>
    <property type="match status" value="1"/>
</dbReference>
<dbReference type="GO" id="GO:0006887">
    <property type="term" value="P:exocytosis"/>
    <property type="evidence" value="ECO:0007669"/>
    <property type="project" value="UniProtKB-KW"/>
</dbReference>
<comment type="caution">
    <text evidence="6">The sequence shown here is derived from an EMBL/GenBank/DDBJ whole genome shotgun (WGS) entry which is preliminary data.</text>
</comment>
<keyword evidence="7" id="KW-1185">Reference proteome</keyword>
<dbReference type="GO" id="GO:0006893">
    <property type="term" value="P:Golgi to plasma membrane transport"/>
    <property type="evidence" value="ECO:0007669"/>
    <property type="project" value="TreeGrafter"/>
</dbReference>
<protein>
    <recommendedName>
        <fullName evidence="5">Lethal giant larvae (Lgl)-like C-terminal domain-containing protein</fullName>
    </recommendedName>
</protein>
<dbReference type="InterPro" id="IPR036322">
    <property type="entry name" value="WD40_repeat_dom_sf"/>
</dbReference>
<dbReference type="SMART" id="SM00320">
    <property type="entry name" value="WD40"/>
    <property type="match status" value="4"/>
</dbReference>
<name>A0A8H5BHJ0_9AGAR</name>
<gene>
    <name evidence="6" type="ORF">D9611_005609</name>
</gene>
<evidence type="ECO:0000256" key="3">
    <source>
        <dbReference type="PROSITE-ProRule" id="PRU00221"/>
    </source>
</evidence>